<dbReference type="PRINTS" id="PR00598">
    <property type="entry name" value="HTHMARR"/>
</dbReference>
<keyword evidence="6" id="KW-1185">Reference proteome</keyword>
<dbReference type="InterPro" id="IPR036388">
    <property type="entry name" value="WH-like_DNA-bd_sf"/>
</dbReference>
<dbReference type="GO" id="GO:0003677">
    <property type="term" value="F:DNA binding"/>
    <property type="evidence" value="ECO:0007669"/>
    <property type="project" value="UniProtKB-KW"/>
</dbReference>
<dbReference type="PANTHER" id="PTHR42756:SF1">
    <property type="entry name" value="TRANSCRIPTIONAL REPRESSOR OF EMRAB OPERON"/>
    <property type="match status" value="1"/>
</dbReference>
<organism evidence="5 6">
    <name type="scientific">Leptolinea tardivitalis</name>
    <dbReference type="NCBI Taxonomy" id="229920"/>
    <lineage>
        <taxon>Bacteria</taxon>
        <taxon>Bacillati</taxon>
        <taxon>Chloroflexota</taxon>
        <taxon>Anaerolineae</taxon>
        <taxon>Anaerolineales</taxon>
        <taxon>Anaerolineaceae</taxon>
        <taxon>Leptolinea</taxon>
    </lineage>
</organism>
<protein>
    <recommendedName>
        <fullName evidence="4">HTH marR-type domain-containing protein</fullName>
    </recommendedName>
</protein>
<dbReference type="PANTHER" id="PTHR42756">
    <property type="entry name" value="TRANSCRIPTIONAL REGULATOR, MARR"/>
    <property type="match status" value="1"/>
</dbReference>
<evidence type="ECO:0000313" key="6">
    <source>
        <dbReference type="Proteomes" id="UP000050430"/>
    </source>
</evidence>
<dbReference type="EMBL" id="LGCK01000014">
    <property type="protein sequence ID" value="KPL70733.1"/>
    <property type="molecule type" value="Genomic_DNA"/>
</dbReference>
<dbReference type="InterPro" id="IPR000835">
    <property type="entry name" value="HTH_MarR-typ"/>
</dbReference>
<name>A0A0P6WWE6_9CHLR</name>
<evidence type="ECO:0000256" key="2">
    <source>
        <dbReference type="ARBA" id="ARBA00023125"/>
    </source>
</evidence>
<dbReference type="AlphaFoldDB" id="A0A0P6WWE6"/>
<evidence type="ECO:0000256" key="1">
    <source>
        <dbReference type="ARBA" id="ARBA00023015"/>
    </source>
</evidence>
<accession>A0A0P6WWE6</accession>
<reference evidence="5 6" key="1">
    <citation type="submission" date="2015-07" db="EMBL/GenBank/DDBJ databases">
        <title>Genome sequence of Leptolinea tardivitalis DSM 16556.</title>
        <authorList>
            <person name="Hemp J."/>
            <person name="Ward L.M."/>
            <person name="Pace L.A."/>
            <person name="Fischer W.W."/>
        </authorList>
    </citation>
    <scope>NUCLEOTIDE SEQUENCE [LARGE SCALE GENOMIC DNA]</scope>
    <source>
        <strain evidence="5 6">YMTK-2</strain>
    </source>
</reference>
<dbReference type="PROSITE" id="PS50995">
    <property type="entry name" value="HTH_MARR_2"/>
    <property type="match status" value="1"/>
</dbReference>
<dbReference type="Proteomes" id="UP000050430">
    <property type="component" value="Unassembled WGS sequence"/>
</dbReference>
<evidence type="ECO:0000313" key="5">
    <source>
        <dbReference type="EMBL" id="KPL70733.1"/>
    </source>
</evidence>
<dbReference type="InterPro" id="IPR036390">
    <property type="entry name" value="WH_DNA-bd_sf"/>
</dbReference>
<proteinExistence type="predicted"/>
<sequence length="150" mass="17580">MLFHIARLHATRADQCMDKIDLFRGQGMLLKFIDRHDGLTHSEIAAKLNISPAAVTKVIKRLEEQKYLMRKKDPVDERISRVYIQEEGKKVADEIGRNFEQLGRSTFQGFTDEELDQLQSYFLRIQANLQNNFSEPILVERRHPGFHRNL</sequence>
<keyword evidence="3" id="KW-0804">Transcription</keyword>
<evidence type="ECO:0000256" key="3">
    <source>
        <dbReference type="ARBA" id="ARBA00023163"/>
    </source>
</evidence>
<feature type="domain" description="HTH marR-type" evidence="4">
    <location>
        <begin position="1"/>
        <end position="127"/>
    </location>
</feature>
<keyword evidence="2" id="KW-0238">DNA-binding</keyword>
<dbReference type="GO" id="GO:0003700">
    <property type="term" value="F:DNA-binding transcription factor activity"/>
    <property type="evidence" value="ECO:0007669"/>
    <property type="project" value="InterPro"/>
</dbReference>
<comment type="caution">
    <text evidence="5">The sequence shown here is derived from an EMBL/GenBank/DDBJ whole genome shotgun (WGS) entry which is preliminary data.</text>
</comment>
<dbReference type="Gene3D" id="1.10.10.10">
    <property type="entry name" value="Winged helix-like DNA-binding domain superfamily/Winged helix DNA-binding domain"/>
    <property type="match status" value="1"/>
</dbReference>
<dbReference type="SUPFAM" id="SSF46785">
    <property type="entry name" value="Winged helix' DNA-binding domain"/>
    <property type="match status" value="1"/>
</dbReference>
<gene>
    <name evidence="5" type="ORF">ADM99_14810</name>
</gene>
<keyword evidence="1" id="KW-0805">Transcription regulation</keyword>
<dbReference type="STRING" id="229920.ADM99_14810"/>
<evidence type="ECO:0000259" key="4">
    <source>
        <dbReference type="PROSITE" id="PS50995"/>
    </source>
</evidence>
<dbReference type="Pfam" id="PF01047">
    <property type="entry name" value="MarR"/>
    <property type="match status" value="1"/>
</dbReference>
<dbReference type="SMART" id="SM00347">
    <property type="entry name" value="HTH_MARR"/>
    <property type="match status" value="1"/>
</dbReference>